<dbReference type="InterPro" id="IPR047111">
    <property type="entry name" value="YbaP-like"/>
</dbReference>
<keyword evidence="2" id="KW-1185">Reference proteome</keyword>
<evidence type="ECO:0000313" key="1">
    <source>
        <dbReference type="EMBL" id="QIG79138.1"/>
    </source>
</evidence>
<accession>A0A6G6Y344</accession>
<gene>
    <name evidence="1" type="ORF">G5C33_04600</name>
</gene>
<dbReference type="CDD" id="cd14789">
    <property type="entry name" value="Tiki"/>
    <property type="match status" value="1"/>
</dbReference>
<dbReference type="EMBL" id="CP049109">
    <property type="protein sequence ID" value="QIG79138.1"/>
    <property type="molecule type" value="Genomic_DNA"/>
</dbReference>
<dbReference type="InterPro" id="IPR002816">
    <property type="entry name" value="TraB/PrgY/GumN_fam"/>
</dbReference>
<dbReference type="KEGG" id="spzr:G5C33_04600"/>
<dbReference type="PANTHER" id="PTHR40590:SF1">
    <property type="entry name" value="CYTOPLASMIC PROTEIN"/>
    <property type="match status" value="1"/>
</dbReference>
<sequence length="330" mass="35941">MSLASPASAQQLSLRIPYAGYPADQRLALGGEAVVPPEEAAMDEAIRAEVLRVRKTQDYVPRPAIWKIADADTTIYLFGTIHSLPYGFRWRNPELEAVIAQADLLLLESLADENAEVDFAQGATRDGSDLPPLLDRVSHRYRGQLAALQRSLPDEMVARLDAMPTWLAAIGIGTLRDMESGEIETLGADDWLERHFNAVGRPVAAIEDSQQVVVNLNGVSERAQRRMLEAALAAPVQPLATLEMPAHAWARGEVGPDSPLIIQSDGLDQSFALATPLLDDRNLAWTEDLIQRLDESSGVILFAAGASHFVGRGSVIELLEARGITVERVQ</sequence>
<dbReference type="AlphaFoldDB" id="A0A6G6Y344"/>
<protein>
    <submittedName>
        <fullName evidence="1">TraB/GumN family protein</fullName>
    </submittedName>
</protein>
<name>A0A6G6Y344_9SPHN</name>
<evidence type="ECO:0000313" key="2">
    <source>
        <dbReference type="Proteomes" id="UP000501568"/>
    </source>
</evidence>
<proteinExistence type="predicted"/>
<dbReference type="Pfam" id="PF01963">
    <property type="entry name" value="TraB_PrgY_gumN"/>
    <property type="match status" value="1"/>
</dbReference>
<dbReference type="RefSeq" id="WP_165326139.1">
    <property type="nucleotide sequence ID" value="NZ_CP049109.1"/>
</dbReference>
<organism evidence="1 2">
    <name type="scientific">Stakelama tenebrarum</name>
    <dbReference type="NCBI Taxonomy" id="2711215"/>
    <lineage>
        <taxon>Bacteria</taxon>
        <taxon>Pseudomonadati</taxon>
        <taxon>Pseudomonadota</taxon>
        <taxon>Alphaproteobacteria</taxon>
        <taxon>Sphingomonadales</taxon>
        <taxon>Sphingomonadaceae</taxon>
        <taxon>Stakelama</taxon>
    </lineage>
</organism>
<reference evidence="1 2" key="1">
    <citation type="submission" date="2020-02" db="EMBL/GenBank/DDBJ databases">
        <authorList>
            <person name="Zheng R.K."/>
            <person name="Sun C.M."/>
        </authorList>
    </citation>
    <scope>NUCLEOTIDE SEQUENCE [LARGE SCALE GENOMIC DNA]</scope>
    <source>
        <strain evidence="2">zrk23</strain>
    </source>
</reference>
<dbReference type="Proteomes" id="UP000501568">
    <property type="component" value="Chromosome"/>
</dbReference>
<dbReference type="PANTHER" id="PTHR40590">
    <property type="entry name" value="CYTOPLASMIC PROTEIN-RELATED"/>
    <property type="match status" value="1"/>
</dbReference>